<keyword evidence="2" id="KW-0732">Signal</keyword>
<organism evidence="3 4">
    <name type="scientific">Mariprofundus erugo</name>
    <dbReference type="NCBI Taxonomy" id="2528639"/>
    <lineage>
        <taxon>Bacteria</taxon>
        <taxon>Pseudomonadati</taxon>
        <taxon>Pseudomonadota</taxon>
        <taxon>Candidatius Mariprofundia</taxon>
        <taxon>Mariprofundales</taxon>
        <taxon>Mariprofundaceae</taxon>
        <taxon>Mariprofundus</taxon>
    </lineage>
</organism>
<gene>
    <name evidence="3" type="ORF">FEF65_04795</name>
</gene>
<dbReference type="EMBL" id="VBRY01000003">
    <property type="protein sequence ID" value="TLS68312.1"/>
    <property type="molecule type" value="Genomic_DNA"/>
</dbReference>
<accession>A0A5R9GWM7</accession>
<reference evidence="3 4" key="1">
    <citation type="journal article" date="2019" name="Appl. Environ. Microbiol.">
        <title>Environmental Evidence and Genomic Insight of Iron-oxidizing Bacteria Preference Towards More Corrosion Resistant Stainless Steel at Higher Salinities.</title>
        <authorList>
            <person name="Garrison C.E."/>
            <person name="Price K.A."/>
            <person name="Field E.K."/>
        </authorList>
    </citation>
    <scope>NUCLEOTIDE SEQUENCE [LARGE SCALE GENOMIC DNA]</scope>
    <source>
        <strain evidence="3 4">P3</strain>
    </source>
</reference>
<proteinExistence type="predicted"/>
<feature type="compositionally biased region" description="Low complexity" evidence="1">
    <location>
        <begin position="28"/>
        <end position="58"/>
    </location>
</feature>
<name>A0A5R9GWM7_9PROT</name>
<evidence type="ECO:0000313" key="4">
    <source>
        <dbReference type="Proteomes" id="UP000306585"/>
    </source>
</evidence>
<evidence type="ECO:0000256" key="2">
    <source>
        <dbReference type="SAM" id="SignalP"/>
    </source>
</evidence>
<feature type="signal peptide" evidence="2">
    <location>
        <begin position="1"/>
        <end position="26"/>
    </location>
</feature>
<feature type="region of interest" description="Disordered" evidence="1">
    <location>
        <begin position="28"/>
        <end position="62"/>
    </location>
</feature>
<sequence>MKTNTLFTGVLAVMFAVSFAASSALAEGDSNYSSYNTSSKDSSSSTTSSSETKDSSSSGNDKATICHNGHSITISTSAVSAHMAHGDQMGTCVPMSCQCAAAATAADNAGKADSAYSAAQHSKSTADDNYAKADKAYNDALQTKDSKDDQEAKNARDAAYAEASKADSEFNSARDNKTTADKYQADVTTAVSGAPCTCSDGSSGFWGDASTGTPVTPGGMGATAPEALREIYGN</sequence>
<evidence type="ECO:0000313" key="3">
    <source>
        <dbReference type="EMBL" id="TLS68312.1"/>
    </source>
</evidence>
<dbReference type="Proteomes" id="UP000306585">
    <property type="component" value="Unassembled WGS sequence"/>
</dbReference>
<protein>
    <submittedName>
        <fullName evidence="3">Uncharacterized protein</fullName>
    </submittedName>
</protein>
<feature type="chain" id="PRO_5024369123" evidence="2">
    <location>
        <begin position="27"/>
        <end position="234"/>
    </location>
</feature>
<dbReference type="RefSeq" id="WP_138238647.1">
    <property type="nucleotide sequence ID" value="NZ_VBRY01000003.1"/>
</dbReference>
<evidence type="ECO:0000256" key="1">
    <source>
        <dbReference type="SAM" id="MobiDB-lite"/>
    </source>
</evidence>
<comment type="caution">
    <text evidence="3">The sequence shown here is derived from an EMBL/GenBank/DDBJ whole genome shotgun (WGS) entry which is preliminary data.</text>
</comment>
<dbReference type="AlphaFoldDB" id="A0A5R9GWM7"/>
<keyword evidence="4" id="KW-1185">Reference proteome</keyword>